<dbReference type="EMBL" id="JBHSKL010000029">
    <property type="protein sequence ID" value="MFC5227483.1"/>
    <property type="molecule type" value="Genomic_DNA"/>
</dbReference>
<dbReference type="Proteomes" id="UP001596156">
    <property type="component" value="Unassembled WGS sequence"/>
</dbReference>
<evidence type="ECO:0000313" key="2">
    <source>
        <dbReference type="Proteomes" id="UP001596156"/>
    </source>
</evidence>
<reference evidence="2" key="1">
    <citation type="journal article" date="2019" name="Int. J. Syst. Evol. Microbiol.">
        <title>The Global Catalogue of Microorganisms (GCM) 10K type strain sequencing project: providing services to taxonomists for standard genome sequencing and annotation.</title>
        <authorList>
            <consortium name="The Broad Institute Genomics Platform"/>
            <consortium name="The Broad Institute Genome Sequencing Center for Infectious Disease"/>
            <person name="Wu L."/>
            <person name="Ma J."/>
        </authorList>
    </citation>
    <scope>NUCLEOTIDE SEQUENCE [LARGE SCALE GENOMIC DNA]</scope>
    <source>
        <strain evidence="2">CCM 8479</strain>
    </source>
</reference>
<comment type="caution">
    <text evidence="1">The sequence shown here is derived from an EMBL/GenBank/DDBJ whole genome shotgun (WGS) entry which is preliminary data.</text>
</comment>
<sequence length="88" mass="9915">MIVSLVYRVVRKLLAVPAVLLCRNMAKDAELLVLRHENVALAENLIRRGGSRCAGCAGSRARTLESVLSRDWRSPWRDGWSCCCDWLT</sequence>
<organism evidence="1 2">
    <name type="scientific">Streptomyces fimbriatus</name>
    <dbReference type="NCBI Taxonomy" id="68197"/>
    <lineage>
        <taxon>Bacteria</taxon>
        <taxon>Bacillati</taxon>
        <taxon>Actinomycetota</taxon>
        <taxon>Actinomycetes</taxon>
        <taxon>Kitasatosporales</taxon>
        <taxon>Streptomycetaceae</taxon>
        <taxon>Streptomyces</taxon>
    </lineage>
</organism>
<dbReference type="RefSeq" id="WP_344645484.1">
    <property type="nucleotide sequence ID" value="NZ_BAAASS010000016.1"/>
</dbReference>
<proteinExistence type="predicted"/>
<evidence type="ECO:0000313" key="1">
    <source>
        <dbReference type="EMBL" id="MFC5227483.1"/>
    </source>
</evidence>
<evidence type="ECO:0008006" key="3">
    <source>
        <dbReference type="Google" id="ProtNLM"/>
    </source>
</evidence>
<accession>A0ABW0DAM2</accession>
<name>A0ABW0DAM2_STRFI</name>
<gene>
    <name evidence="1" type="ORF">ACFPN6_23540</name>
</gene>
<keyword evidence="2" id="KW-1185">Reference proteome</keyword>
<protein>
    <recommendedName>
        <fullName evidence="3">Secreted protein</fullName>
    </recommendedName>
</protein>